<evidence type="ECO:0008006" key="5">
    <source>
        <dbReference type="Google" id="ProtNLM"/>
    </source>
</evidence>
<dbReference type="PANTHER" id="PTHR46093:SF18">
    <property type="entry name" value="FIBRONECTIN TYPE-III DOMAIN-CONTAINING PROTEIN"/>
    <property type="match status" value="1"/>
</dbReference>
<organism evidence="3 4">
    <name type="scientific">Tritrichomonas musculus</name>
    <dbReference type="NCBI Taxonomy" id="1915356"/>
    <lineage>
        <taxon>Eukaryota</taxon>
        <taxon>Metamonada</taxon>
        <taxon>Parabasalia</taxon>
        <taxon>Tritrichomonadida</taxon>
        <taxon>Tritrichomonadidae</taxon>
        <taxon>Tritrichomonas</taxon>
    </lineage>
</organism>
<name>A0ABR2KQ33_9EUKA</name>
<protein>
    <recommendedName>
        <fullName evidence="5">Kelch motif family protein</fullName>
    </recommendedName>
</protein>
<evidence type="ECO:0000313" key="4">
    <source>
        <dbReference type="Proteomes" id="UP001470230"/>
    </source>
</evidence>
<evidence type="ECO:0000313" key="3">
    <source>
        <dbReference type="EMBL" id="KAK8893250.1"/>
    </source>
</evidence>
<keyword evidence="2" id="KW-0677">Repeat</keyword>
<dbReference type="SUPFAM" id="SSF117281">
    <property type="entry name" value="Kelch motif"/>
    <property type="match status" value="1"/>
</dbReference>
<dbReference type="InterPro" id="IPR015915">
    <property type="entry name" value="Kelch-typ_b-propeller"/>
</dbReference>
<dbReference type="Gene3D" id="2.120.10.80">
    <property type="entry name" value="Kelch-type beta propeller"/>
    <property type="match status" value="1"/>
</dbReference>
<gene>
    <name evidence="3" type="ORF">M9Y10_021667</name>
</gene>
<evidence type="ECO:0000256" key="1">
    <source>
        <dbReference type="ARBA" id="ARBA00022441"/>
    </source>
</evidence>
<dbReference type="Pfam" id="PF24681">
    <property type="entry name" value="Kelch_KLHDC2_KLHL20_DRC7"/>
    <property type="match status" value="1"/>
</dbReference>
<keyword evidence="1" id="KW-0880">Kelch repeat</keyword>
<comment type="caution">
    <text evidence="3">The sequence shown here is derived from an EMBL/GenBank/DDBJ whole genome shotgun (WGS) entry which is preliminary data.</text>
</comment>
<dbReference type="Proteomes" id="UP001470230">
    <property type="component" value="Unassembled WGS sequence"/>
</dbReference>
<sequence>MGNNPSNAQEDQVYSQIGGDITPLNALRTRDSYESPTNSSISRNSSQNFQPIITQGKKSDFSAIWSSQVPDPPTPIARAAQCYVYDSFTNQIFIAYGMDNHQKYLNDCWSLNLSTLKWNLFKQELLSPRCYATALLITNFQSREMFIFGGYNGFQYFSDLHSINLDNGQITCYDTTASPRQSALLFASPTSIFIYSGYNGTELRSFTEYNIQTRECINTEIVDFRGRSAASFVESYDKVHWFVFGDTIGHPLLRFDNKTKQFNEMSCAGFGPPANLKNALICCADHYLFVTGGQKDSPYTYVYGLDIDRQTWLVFSIQPDGETVTNSDGCVKNGNFQVPRSHSGVMAYSPSTRSLMSVMGNRYTEPPPVQIVYIGDALSVLHLKSDILYMLSL</sequence>
<accession>A0ABR2KQ33</accession>
<dbReference type="PANTHER" id="PTHR46093">
    <property type="entry name" value="ACYL-COA-BINDING DOMAIN-CONTAINING PROTEIN 5"/>
    <property type="match status" value="1"/>
</dbReference>
<reference evidence="3 4" key="1">
    <citation type="submission" date="2024-04" db="EMBL/GenBank/DDBJ databases">
        <title>Tritrichomonas musculus Genome.</title>
        <authorList>
            <person name="Alves-Ferreira E."/>
            <person name="Grigg M."/>
            <person name="Lorenzi H."/>
            <person name="Galac M."/>
        </authorList>
    </citation>
    <scope>NUCLEOTIDE SEQUENCE [LARGE SCALE GENOMIC DNA]</scope>
    <source>
        <strain evidence="3 4">EAF2021</strain>
    </source>
</reference>
<proteinExistence type="predicted"/>
<evidence type="ECO:0000256" key="2">
    <source>
        <dbReference type="ARBA" id="ARBA00022737"/>
    </source>
</evidence>
<keyword evidence="4" id="KW-1185">Reference proteome</keyword>
<dbReference type="EMBL" id="JAPFFF010000003">
    <property type="protein sequence ID" value="KAK8893250.1"/>
    <property type="molecule type" value="Genomic_DNA"/>
</dbReference>